<feature type="transmembrane region" description="Helical" evidence="1">
    <location>
        <begin position="12"/>
        <end position="32"/>
    </location>
</feature>
<keyword evidence="1" id="KW-1133">Transmembrane helix</keyword>
<proteinExistence type="predicted"/>
<accession>A0ABU8L5I9</accession>
<gene>
    <name evidence="2" type="ORF">O7A60_31465</name>
</gene>
<organism evidence="2 3">
    <name type="scientific">Mesorhizobium salmacidum</name>
    <dbReference type="NCBI Taxonomy" id="3015171"/>
    <lineage>
        <taxon>Bacteria</taxon>
        <taxon>Pseudomonadati</taxon>
        <taxon>Pseudomonadota</taxon>
        <taxon>Alphaproteobacteria</taxon>
        <taxon>Hyphomicrobiales</taxon>
        <taxon>Phyllobacteriaceae</taxon>
        <taxon>Mesorhizobium</taxon>
    </lineage>
</organism>
<sequence>MTRALTDVLAGLNTVFAFLITLGGGFAGWAHLHERGASAGLVGAISGLMAGFALAAVVCGTLATLLLIENHLHNLLTAAERDRARKQ</sequence>
<keyword evidence="1" id="KW-0812">Transmembrane</keyword>
<comment type="caution">
    <text evidence="2">The sequence shown here is derived from an EMBL/GenBank/DDBJ whole genome shotgun (WGS) entry which is preliminary data.</text>
</comment>
<dbReference type="EMBL" id="JAPYKS010000059">
    <property type="protein sequence ID" value="MEI9413218.1"/>
    <property type="molecule type" value="Genomic_DNA"/>
</dbReference>
<keyword evidence="1" id="KW-0472">Membrane</keyword>
<evidence type="ECO:0000313" key="3">
    <source>
        <dbReference type="Proteomes" id="UP001387293"/>
    </source>
</evidence>
<reference evidence="2 3" key="1">
    <citation type="submission" date="2022-12" db="EMBL/GenBank/DDBJ databases">
        <authorList>
            <person name="Muema E."/>
        </authorList>
    </citation>
    <scope>NUCLEOTIDE SEQUENCE [LARGE SCALE GENOMIC DNA]</scope>
    <source>
        <strain evidence="3">1326</strain>
    </source>
</reference>
<feature type="transmembrane region" description="Helical" evidence="1">
    <location>
        <begin position="44"/>
        <end position="68"/>
    </location>
</feature>
<dbReference type="Proteomes" id="UP001387293">
    <property type="component" value="Unassembled WGS sequence"/>
</dbReference>
<keyword evidence="3" id="KW-1185">Reference proteome</keyword>
<dbReference type="RefSeq" id="WP_337109534.1">
    <property type="nucleotide sequence ID" value="NZ_JAPYKS010000059.1"/>
</dbReference>
<evidence type="ECO:0000313" key="2">
    <source>
        <dbReference type="EMBL" id="MEI9413218.1"/>
    </source>
</evidence>
<evidence type="ECO:0000256" key="1">
    <source>
        <dbReference type="SAM" id="Phobius"/>
    </source>
</evidence>
<name>A0ABU8L5I9_9HYPH</name>
<protein>
    <submittedName>
        <fullName evidence="2">Uncharacterized protein</fullName>
    </submittedName>
</protein>